<dbReference type="PANTHER" id="PTHR15574:SF40">
    <property type="entry name" value="WD AND TETRATRICOPEPTIDE REPEATS PROTEIN 1"/>
    <property type="match status" value="1"/>
</dbReference>
<reference evidence="5 6" key="1">
    <citation type="journal article" date="2018" name="Plant J.">
        <title>Genome sequences of Chlorella sorokiniana UTEX 1602 and Micractinium conductrix SAG 241.80: implications to maltose excretion by a green alga.</title>
        <authorList>
            <person name="Arriola M.B."/>
            <person name="Velmurugan N."/>
            <person name="Zhang Y."/>
            <person name="Plunkett M.H."/>
            <person name="Hondzo H."/>
            <person name="Barney B.M."/>
        </authorList>
    </citation>
    <scope>NUCLEOTIDE SEQUENCE [LARGE SCALE GENOMIC DNA]</scope>
    <source>
        <strain evidence="5 6">SAG 241.80</strain>
    </source>
</reference>
<sequence>MERVLAERECAWLSLPGAAAWGHRPARFAGAVLGDAGLARRLGLTAALPGHSGAVDALAWTEGGDLLASGGEDCRLRLWRGGGAGAAGWDLLHSLDTGHTATILSAAFLPGSHGDQLLCCSADRQIRHIAVTKGAVRPYLVHSGHVRAVVPLDPYLFLSASEDGTVREFDVRQRPAAVRRDALAGDDSNVLVDQRAERVGRARVRVGVLSLAVDPLRPWLMLTGGTDPLLRLYDRRMLPAGEAPGEAPQPGGRGRAPQWVSAYAPSHIKTALCDSGRHPGLENGGAGGAPGRHVTGVAFARGGAELLGSYCGECIYSFDVAAHARDVDALLHIPETVLRAPARPRSHARRRSMHGTASVQEPAGLSPPAVGTLAATATAAAAAAEGAGGTASEAGRLRQQQQQQRQRAAAGRGLRVASSVRLLERQRRAQSRAAAGADPPRAESSRPAHWQMRPTSSTLRSPLNEVRQGQHTGAAAHAAQHAPPPARPRSPPAQQHSQQHDSRLHSESEGASDVVSPEGHALPRQGVRRSRRIMRRRREEAEAAEQHEDATAEAAEAEAEAAQQQQHLEQQQEVQQTAVSGVAEPTPASGSDSEDAALHSPTTRRRVRRRVMSASAGDEHAGAAGQQQQQQQQQQLLEGAGAAAGGSGAAAVAAAAGDGFKAPPGRTPQHRHPQAAAAAAAMQRLDSTVGLLHHHGPQLEASEVAAGQPHAQQEATVSMRHPHAAAAANGPPERSPAVEVTSRPVLSASQAGLATQLGSQQAGHEASSLNSAKQPAREHVGSVMQKVRADAPSVGNAPLATTAAVPGAAGAAAAAAGEQQEVAQGGVEVGEASTGHRRGGRASGVRLLPPPPQFGGTRQRQLQPTASTGTSRPPAFGTLQQQQQQQRYLPPAASGRQGSRLRRHSEVLEASQQAEAAAAGGSQAVPEAGAADGLPLVADGQPAGAWAPSVAGHNTHSLQQHGTLQQQQQQPQATMLSGRGPSVLGDFMPGQQEQRADSEIQQRGGNAGLRAAQGSVGAEAGPAAGAAGSEEAGEEAPGRRRHQRRRQVDSHVGAIVHNADGDDGEEVSEPTMFRRRYAGHLNLSPARPHDGPPAAPQLAFLGLHSELLVSPSDCGSLFVWDYASGQLVAVLPPGSPAAAAMSSGAASGGSAQQPAAPCTCVAPHPLLPVLASGGGDSMVRLWSPEAAAAGSQEAATAAVRANLAALEDAGGRGGAGALGAGAGALDAAALLRPGSPCTFM</sequence>
<evidence type="ECO:0000256" key="1">
    <source>
        <dbReference type="ARBA" id="ARBA00022574"/>
    </source>
</evidence>
<feature type="compositionally biased region" description="Basic and acidic residues" evidence="4">
    <location>
        <begin position="498"/>
        <end position="508"/>
    </location>
</feature>
<dbReference type="Gene3D" id="2.130.10.10">
    <property type="entry name" value="YVTN repeat-like/Quinoprotein amine dehydrogenase"/>
    <property type="match status" value="2"/>
</dbReference>
<feature type="compositionally biased region" description="Polar residues" evidence="4">
    <location>
        <begin position="747"/>
        <end position="773"/>
    </location>
</feature>
<feature type="region of interest" description="Disordered" evidence="4">
    <location>
        <begin position="390"/>
        <end position="642"/>
    </location>
</feature>
<feature type="compositionally biased region" description="Low complexity" evidence="4">
    <location>
        <begin position="1014"/>
        <end position="1030"/>
    </location>
</feature>
<dbReference type="SMART" id="SM00320">
    <property type="entry name" value="WD40"/>
    <property type="match status" value="5"/>
</dbReference>
<dbReference type="Proteomes" id="UP000239649">
    <property type="component" value="Unassembled WGS sequence"/>
</dbReference>
<feature type="compositionally biased region" description="Basic residues" evidence="4">
    <location>
        <begin position="526"/>
        <end position="536"/>
    </location>
</feature>
<feature type="compositionally biased region" description="Low complexity" evidence="4">
    <location>
        <begin position="909"/>
        <end position="924"/>
    </location>
</feature>
<dbReference type="STRING" id="554055.A0A2P6VLA5"/>
<feature type="compositionally biased region" description="Basic residues" evidence="4">
    <location>
        <begin position="342"/>
        <end position="353"/>
    </location>
</feature>
<dbReference type="GO" id="GO:0080008">
    <property type="term" value="C:Cul4-RING E3 ubiquitin ligase complex"/>
    <property type="evidence" value="ECO:0007669"/>
    <property type="project" value="TreeGrafter"/>
</dbReference>
<feature type="compositionally biased region" description="Polar residues" evidence="4">
    <location>
        <begin position="453"/>
        <end position="471"/>
    </location>
</feature>
<name>A0A2P6VLA5_9CHLO</name>
<feature type="region of interest" description="Disordered" evidence="4">
    <location>
        <begin position="824"/>
        <end position="1067"/>
    </location>
</feature>
<comment type="caution">
    <text evidence="5">The sequence shown here is derived from an EMBL/GenBank/DDBJ whole genome shotgun (WGS) entry which is preliminary data.</text>
</comment>
<keyword evidence="6" id="KW-1185">Reference proteome</keyword>
<dbReference type="Pfam" id="PF00400">
    <property type="entry name" value="WD40"/>
    <property type="match status" value="2"/>
</dbReference>
<feature type="region of interest" description="Disordered" evidence="4">
    <location>
        <begin position="658"/>
        <end position="681"/>
    </location>
</feature>
<feature type="compositionally biased region" description="Low complexity" evidence="4">
    <location>
        <begin position="959"/>
        <end position="972"/>
    </location>
</feature>
<dbReference type="SUPFAM" id="SSF50978">
    <property type="entry name" value="WD40 repeat-like"/>
    <property type="match status" value="1"/>
</dbReference>
<feature type="compositionally biased region" description="Polar residues" evidence="4">
    <location>
        <begin position="856"/>
        <end position="871"/>
    </location>
</feature>
<dbReference type="InterPro" id="IPR045151">
    <property type="entry name" value="DCAF8"/>
</dbReference>
<gene>
    <name evidence="5" type="ORF">C2E20_1806</name>
</gene>
<keyword evidence="1 3" id="KW-0853">WD repeat</keyword>
<dbReference type="GO" id="GO:0045717">
    <property type="term" value="P:negative regulation of fatty acid biosynthetic process"/>
    <property type="evidence" value="ECO:0007669"/>
    <property type="project" value="TreeGrafter"/>
</dbReference>
<evidence type="ECO:0000256" key="3">
    <source>
        <dbReference type="PROSITE-ProRule" id="PRU00221"/>
    </source>
</evidence>
<dbReference type="PROSITE" id="PS50082">
    <property type="entry name" value="WD_REPEATS_2"/>
    <property type="match status" value="1"/>
</dbReference>
<dbReference type="PANTHER" id="PTHR15574">
    <property type="entry name" value="WD REPEAT DOMAIN-CONTAINING FAMILY"/>
    <property type="match status" value="1"/>
</dbReference>
<organism evidence="5 6">
    <name type="scientific">Micractinium conductrix</name>
    <dbReference type="NCBI Taxonomy" id="554055"/>
    <lineage>
        <taxon>Eukaryota</taxon>
        <taxon>Viridiplantae</taxon>
        <taxon>Chlorophyta</taxon>
        <taxon>core chlorophytes</taxon>
        <taxon>Trebouxiophyceae</taxon>
        <taxon>Chlorellales</taxon>
        <taxon>Chlorellaceae</taxon>
        <taxon>Chlorella clade</taxon>
        <taxon>Micractinium</taxon>
    </lineage>
</organism>
<feature type="repeat" description="WD" evidence="3">
    <location>
        <begin position="48"/>
        <end position="79"/>
    </location>
</feature>
<dbReference type="PROSITE" id="PS50294">
    <property type="entry name" value="WD_REPEATS_REGION"/>
    <property type="match status" value="1"/>
</dbReference>
<feature type="compositionally biased region" description="Pro residues" evidence="4">
    <location>
        <begin position="482"/>
        <end position="491"/>
    </location>
</feature>
<feature type="region of interest" description="Disordered" evidence="4">
    <location>
        <begin position="341"/>
        <end position="369"/>
    </location>
</feature>
<dbReference type="InterPro" id="IPR001680">
    <property type="entry name" value="WD40_rpt"/>
</dbReference>
<dbReference type="InterPro" id="IPR015943">
    <property type="entry name" value="WD40/YVTN_repeat-like_dom_sf"/>
</dbReference>
<evidence type="ECO:0000313" key="6">
    <source>
        <dbReference type="Proteomes" id="UP000239649"/>
    </source>
</evidence>
<feature type="compositionally biased region" description="Basic and acidic residues" evidence="4">
    <location>
        <begin position="537"/>
        <end position="550"/>
    </location>
</feature>
<protein>
    <submittedName>
        <fullName evidence="5">DDB1-and CUL4-associated factor 6 isoform X2</fullName>
    </submittedName>
</protein>
<accession>A0A2P6VLA5</accession>
<dbReference type="InterPro" id="IPR036322">
    <property type="entry name" value="WD40_repeat_dom_sf"/>
</dbReference>
<dbReference type="AlphaFoldDB" id="A0A2P6VLA5"/>
<feature type="compositionally biased region" description="Low complexity" evidence="4">
    <location>
        <begin position="560"/>
        <end position="578"/>
    </location>
</feature>
<feature type="compositionally biased region" description="Basic residues" evidence="4">
    <location>
        <begin position="602"/>
        <end position="611"/>
    </location>
</feature>
<feature type="region of interest" description="Disordered" evidence="4">
    <location>
        <begin position="704"/>
        <end position="784"/>
    </location>
</feature>
<dbReference type="GO" id="GO:0005737">
    <property type="term" value="C:cytoplasm"/>
    <property type="evidence" value="ECO:0007669"/>
    <property type="project" value="TreeGrafter"/>
</dbReference>
<keyword evidence="2" id="KW-0677">Repeat</keyword>
<feature type="compositionally biased region" description="Low complexity" evidence="4">
    <location>
        <begin position="622"/>
        <end position="641"/>
    </location>
</feature>
<feature type="compositionally biased region" description="Low complexity" evidence="4">
    <location>
        <begin position="390"/>
        <end position="415"/>
    </location>
</feature>
<dbReference type="OrthoDB" id="4869960at2759"/>
<proteinExistence type="predicted"/>
<dbReference type="EMBL" id="LHPF02000003">
    <property type="protein sequence ID" value="PSC74892.1"/>
    <property type="molecule type" value="Genomic_DNA"/>
</dbReference>
<evidence type="ECO:0000256" key="4">
    <source>
        <dbReference type="SAM" id="MobiDB-lite"/>
    </source>
</evidence>
<evidence type="ECO:0000313" key="5">
    <source>
        <dbReference type="EMBL" id="PSC74892.1"/>
    </source>
</evidence>
<evidence type="ECO:0000256" key="2">
    <source>
        <dbReference type="ARBA" id="ARBA00022737"/>
    </source>
</evidence>